<evidence type="ECO:0000313" key="6">
    <source>
        <dbReference type="Proteomes" id="UP000076881"/>
    </source>
</evidence>
<proteinExistence type="inferred from homology"/>
<accession>A0A162IVK7</accession>
<dbReference type="PANTHER" id="PTHR42901">
    <property type="entry name" value="ALCOHOL DEHYDROGENASE"/>
    <property type="match status" value="1"/>
</dbReference>
<evidence type="ECO:0000256" key="2">
    <source>
        <dbReference type="ARBA" id="ARBA00023002"/>
    </source>
</evidence>
<dbReference type="AlphaFoldDB" id="A0A162IVK7"/>
<comment type="similarity">
    <text evidence="1 3">Belongs to the short-chain dehydrogenases/reductases (SDR) family.</text>
</comment>
<name>A0A162IVK7_CORDF</name>
<dbReference type="STRING" id="1081108.A0A162IVK7"/>
<dbReference type="Proteomes" id="UP000076881">
    <property type="component" value="Unassembled WGS sequence"/>
</dbReference>
<feature type="domain" description="Ketoreductase" evidence="4">
    <location>
        <begin position="32"/>
        <end position="220"/>
    </location>
</feature>
<dbReference type="Gene3D" id="3.40.50.720">
    <property type="entry name" value="NAD(P)-binding Rossmann-like Domain"/>
    <property type="match status" value="1"/>
</dbReference>
<dbReference type="InterPro" id="IPR002347">
    <property type="entry name" value="SDR_fam"/>
</dbReference>
<dbReference type="GO" id="GO:0016491">
    <property type="term" value="F:oxidoreductase activity"/>
    <property type="evidence" value="ECO:0007669"/>
    <property type="project" value="UniProtKB-KW"/>
</dbReference>
<comment type="caution">
    <text evidence="5">The sequence shown here is derived from an EMBL/GenBank/DDBJ whole genome shotgun (WGS) entry which is preliminary data.</text>
</comment>
<evidence type="ECO:0000256" key="3">
    <source>
        <dbReference type="RuleBase" id="RU000363"/>
    </source>
</evidence>
<gene>
    <name evidence="5" type="ORF">LEL_02231</name>
</gene>
<dbReference type="CDD" id="cd05233">
    <property type="entry name" value="SDR_c"/>
    <property type="match status" value="1"/>
</dbReference>
<evidence type="ECO:0000259" key="4">
    <source>
        <dbReference type="SMART" id="SM00822"/>
    </source>
</evidence>
<dbReference type="Pfam" id="PF00106">
    <property type="entry name" value="adh_short"/>
    <property type="match status" value="1"/>
</dbReference>
<dbReference type="PRINTS" id="PR00080">
    <property type="entry name" value="SDRFAMILY"/>
</dbReference>
<protein>
    <submittedName>
        <fullName evidence="5">NAD(P)-binding domain protein</fullName>
    </submittedName>
</protein>
<dbReference type="PRINTS" id="PR00081">
    <property type="entry name" value="GDHRDH"/>
</dbReference>
<evidence type="ECO:0000256" key="1">
    <source>
        <dbReference type="ARBA" id="ARBA00006484"/>
    </source>
</evidence>
<dbReference type="EMBL" id="AZHF01000002">
    <property type="protein sequence ID" value="OAA78745.1"/>
    <property type="molecule type" value="Genomic_DNA"/>
</dbReference>
<keyword evidence="2" id="KW-0560">Oxidoreductase</keyword>
<dbReference type="InterPro" id="IPR057326">
    <property type="entry name" value="KR_dom"/>
</dbReference>
<keyword evidence="6" id="KW-1185">Reference proteome</keyword>
<dbReference type="OrthoDB" id="1933717at2759"/>
<dbReference type="PANTHER" id="PTHR42901:SF1">
    <property type="entry name" value="ALCOHOL DEHYDROGENASE"/>
    <property type="match status" value="1"/>
</dbReference>
<dbReference type="SUPFAM" id="SSF51735">
    <property type="entry name" value="NAD(P)-binding Rossmann-fold domains"/>
    <property type="match status" value="1"/>
</dbReference>
<organism evidence="5 6">
    <name type="scientific">Akanthomyces lecanii RCEF 1005</name>
    <dbReference type="NCBI Taxonomy" id="1081108"/>
    <lineage>
        <taxon>Eukaryota</taxon>
        <taxon>Fungi</taxon>
        <taxon>Dikarya</taxon>
        <taxon>Ascomycota</taxon>
        <taxon>Pezizomycotina</taxon>
        <taxon>Sordariomycetes</taxon>
        <taxon>Hypocreomycetidae</taxon>
        <taxon>Hypocreales</taxon>
        <taxon>Cordycipitaceae</taxon>
        <taxon>Akanthomyces</taxon>
        <taxon>Cordyceps confragosa</taxon>
    </lineage>
</organism>
<evidence type="ECO:0000313" key="5">
    <source>
        <dbReference type="EMBL" id="OAA78745.1"/>
    </source>
</evidence>
<sequence>MPPHPDSAAVKFTTTIHHDTYPAIAKCNLQGRTVLITGASKGIGRHAAIAMARNGASNIIIAARSNLDGVERDVLNAAPKSSSRTDSLRVMQIQLDATSAESVATAVTKVQASFSAVDVLINSAGSLEIWKPVLESNPEEWWNTYEVNLRGTYLLCRAFLPLLLAGSLKTIVNVTSIGALMVSPGASAYQTSKVAVTRFTEFLSAEYSEQGLVAFSIHPGAVKTELALNMPQHMHKVLIDSPQLPADTVCWLVQERRPWLGGRYISVNWDMMELLSKKEEIVEKDTLKFQLGQ</sequence>
<dbReference type="InterPro" id="IPR036291">
    <property type="entry name" value="NAD(P)-bd_dom_sf"/>
</dbReference>
<reference evidence="5 6" key="1">
    <citation type="journal article" date="2016" name="Genome Biol. Evol.">
        <title>Divergent and convergent evolution of fungal pathogenicity.</title>
        <authorList>
            <person name="Shang Y."/>
            <person name="Xiao G."/>
            <person name="Zheng P."/>
            <person name="Cen K."/>
            <person name="Zhan S."/>
            <person name="Wang C."/>
        </authorList>
    </citation>
    <scope>NUCLEOTIDE SEQUENCE [LARGE SCALE GENOMIC DNA]</scope>
    <source>
        <strain evidence="5 6">RCEF 1005</strain>
    </source>
</reference>
<dbReference type="SMART" id="SM00822">
    <property type="entry name" value="PKS_KR"/>
    <property type="match status" value="1"/>
</dbReference>